<dbReference type="STRING" id="1890364.A0A2P6N728"/>
<sequence>MRVTSEGRDLLSSLDGPLVVIGVVGTTRTGKSFLMNQLIGSDAQSQAQKFEVGNSVKAKTKGIWGWLTKREGSLEYPVLLLDSEGFFGENISEVHDAKIFAVSTLLSSQLIYNTFRHISQADVDFLHQLARRAKLFQIKAEKRQEEEALENAPEFHFPGLHWVIRDFIMNLEGESSCTEWLLNRIESTQDPTFSEYERKVSLATLFTSVKCHTLFLPVRDTSLLLDLSSKAVEQEQLSPSFLRYLEEMKQDIFRDADNAFRTQGPGVYSSGGSLLAILNLLVHYANTQNFPTIPSMWNTFLQIQQNTCVEEAVDQFRNTMDREVEKAESTHEIQSMKDKLKSPRHQKALIESERSRAWRYINATLFGLTDRFKYAAEKFDKQVGRMTNEYILRFERAIEKAIESYSRDVLEHEEKGTRIAGEVVTSRELGKRQSASVSDAKKKFESTWAFLDDANKVRSAWFNLHKQIQGVQSIEFQKNIQDIKSRLENLGTHSCQTVSKHVDIHVQDLAVPAQSFEKIINGASNYKDEDFYHKIRDATNFSFQQLRSNLMEENNSDCYTICLNLKDTDKIQQLLNSTFENLTKAFKTELSPLYSELPLEISQEALQNAKRRILRAKKDYYFVSSFYQQAISILEGELSNLIKSQKLKRRVAEEFVERELKNEILSLEWWLWSLPTIATLGLSYLYVLFSSYASILTLLNLLFRENLHQFSPSSNQLDSMNWDAPGKGARWNRWLKLVENHVTQWIAISENLTSEWKGDNQGGVIFTDGTLREGIAGSGYITVHGEEVTIGKIARQTGDQQRRITSN</sequence>
<dbReference type="Proteomes" id="UP000241769">
    <property type="component" value="Unassembled WGS sequence"/>
</dbReference>
<comment type="caution">
    <text evidence="8">The sequence shown here is derived from an EMBL/GenBank/DDBJ whole genome shotgun (WGS) entry which is preliminary data.</text>
</comment>
<dbReference type="InterPro" id="IPR036543">
    <property type="entry name" value="Guanylate-bd_C_sf"/>
</dbReference>
<dbReference type="OrthoDB" id="2135133at2759"/>
<dbReference type="FunCoup" id="A0A2P6N728">
    <property type="interactions" value="1"/>
</dbReference>
<keyword evidence="2" id="KW-0378">Hydrolase</keyword>
<evidence type="ECO:0000256" key="2">
    <source>
        <dbReference type="ARBA" id="ARBA00022801"/>
    </source>
</evidence>
<feature type="domain" description="GB1/RHD3-type G" evidence="7">
    <location>
        <begin position="15"/>
        <end position="257"/>
    </location>
</feature>
<gene>
    <name evidence="8" type="ORF">PROFUN_12610</name>
</gene>
<keyword evidence="1" id="KW-0547">Nucleotide-binding</keyword>
<dbReference type="SUPFAM" id="SSF52540">
    <property type="entry name" value="P-loop containing nucleoside triphosphate hydrolases"/>
    <property type="match status" value="1"/>
</dbReference>
<evidence type="ECO:0000256" key="5">
    <source>
        <dbReference type="SAM" id="MobiDB-lite"/>
    </source>
</evidence>
<dbReference type="InterPro" id="IPR030386">
    <property type="entry name" value="G_GB1_RHD3_dom"/>
</dbReference>
<keyword evidence="3" id="KW-0342">GTP-binding</keyword>
<evidence type="ECO:0000256" key="6">
    <source>
        <dbReference type="SAM" id="Phobius"/>
    </source>
</evidence>
<feature type="compositionally biased region" description="Basic and acidic residues" evidence="5">
    <location>
        <begin position="327"/>
        <end position="341"/>
    </location>
</feature>
<accession>A0A2P6N728</accession>
<keyword evidence="6" id="KW-1133">Transmembrane helix</keyword>
<evidence type="ECO:0000256" key="4">
    <source>
        <dbReference type="PROSITE-ProRule" id="PRU01052"/>
    </source>
</evidence>
<keyword evidence="6" id="KW-0812">Transmembrane</keyword>
<proteinExistence type="inferred from homology"/>
<dbReference type="InterPro" id="IPR027417">
    <property type="entry name" value="P-loop_NTPase"/>
</dbReference>
<dbReference type="PROSITE" id="PS51715">
    <property type="entry name" value="G_GB1_RHD3"/>
    <property type="match status" value="1"/>
</dbReference>
<dbReference type="PANTHER" id="PTHR10751">
    <property type="entry name" value="GUANYLATE BINDING PROTEIN"/>
    <property type="match status" value="1"/>
</dbReference>
<name>A0A2P6N728_9EUKA</name>
<dbReference type="AlphaFoldDB" id="A0A2P6N728"/>
<comment type="similarity">
    <text evidence="4">Belongs to the TRAFAC class dynamin-like GTPase superfamily. GB1/RHD3 GTPase family.</text>
</comment>
<dbReference type="SUPFAM" id="SSF48340">
    <property type="entry name" value="Interferon-induced guanylate-binding protein 1 (GBP1), C-terminal domain"/>
    <property type="match status" value="1"/>
</dbReference>
<feature type="transmembrane region" description="Helical" evidence="6">
    <location>
        <begin position="684"/>
        <end position="703"/>
    </location>
</feature>
<organism evidence="8 9">
    <name type="scientific">Planoprotostelium fungivorum</name>
    <dbReference type="NCBI Taxonomy" id="1890364"/>
    <lineage>
        <taxon>Eukaryota</taxon>
        <taxon>Amoebozoa</taxon>
        <taxon>Evosea</taxon>
        <taxon>Variosea</taxon>
        <taxon>Cavosteliida</taxon>
        <taxon>Cavosteliaceae</taxon>
        <taxon>Planoprotostelium</taxon>
    </lineage>
</organism>
<evidence type="ECO:0000259" key="7">
    <source>
        <dbReference type="PROSITE" id="PS51715"/>
    </source>
</evidence>
<evidence type="ECO:0000256" key="3">
    <source>
        <dbReference type="ARBA" id="ARBA00023134"/>
    </source>
</evidence>
<evidence type="ECO:0000313" key="9">
    <source>
        <dbReference type="Proteomes" id="UP000241769"/>
    </source>
</evidence>
<evidence type="ECO:0000313" key="8">
    <source>
        <dbReference type="EMBL" id="PRP79748.1"/>
    </source>
</evidence>
<dbReference type="EMBL" id="MDYQ01000172">
    <property type="protein sequence ID" value="PRP79748.1"/>
    <property type="molecule type" value="Genomic_DNA"/>
</dbReference>
<keyword evidence="9" id="KW-1185">Reference proteome</keyword>
<keyword evidence="6" id="KW-0472">Membrane</keyword>
<dbReference type="Pfam" id="PF02263">
    <property type="entry name" value="GBP"/>
    <property type="match status" value="1"/>
</dbReference>
<reference evidence="8 9" key="1">
    <citation type="journal article" date="2018" name="Genome Biol. Evol.">
        <title>Multiple Roots of Fruiting Body Formation in Amoebozoa.</title>
        <authorList>
            <person name="Hillmann F."/>
            <person name="Forbes G."/>
            <person name="Novohradska S."/>
            <person name="Ferling I."/>
            <person name="Riege K."/>
            <person name="Groth M."/>
            <person name="Westermann M."/>
            <person name="Marz M."/>
            <person name="Spaller T."/>
            <person name="Winckler T."/>
            <person name="Schaap P."/>
            <person name="Glockner G."/>
        </authorList>
    </citation>
    <scope>NUCLEOTIDE SEQUENCE [LARGE SCALE GENOMIC DNA]</scope>
    <source>
        <strain evidence="8 9">Jena</strain>
    </source>
</reference>
<dbReference type="Gene3D" id="3.40.50.300">
    <property type="entry name" value="P-loop containing nucleotide triphosphate hydrolases"/>
    <property type="match status" value="1"/>
</dbReference>
<dbReference type="GO" id="GO:0003924">
    <property type="term" value="F:GTPase activity"/>
    <property type="evidence" value="ECO:0007669"/>
    <property type="project" value="InterPro"/>
</dbReference>
<dbReference type="GO" id="GO:0005525">
    <property type="term" value="F:GTP binding"/>
    <property type="evidence" value="ECO:0007669"/>
    <property type="project" value="UniProtKB-KW"/>
</dbReference>
<protein>
    <submittedName>
        <fullName evidence="8">Guanylate-binding protein</fullName>
    </submittedName>
</protein>
<dbReference type="InParanoid" id="A0A2P6N728"/>
<evidence type="ECO:0000256" key="1">
    <source>
        <dbReference type="ARBA" id="ARBA00022741"/>
    </source>
</evidence>
<feature type="region of interest" description="Disordered" evidence="5">
    <location>
        <begin position="327"/>
        <end position="346"/>
    </location>
</feature>
<dbReference type="InterPro" id="IPR015894">
    <property type="entry name" value="Guanylate-bd_N"/>
</dbReference>